<evidence type="ECO:0000259" key="1">
    <source>
        <dbReference type="Pfam" id="PF01850"/>
    </source>
</evidence>
<sequence>MRKPLMYLDNCCFNCPYDDQSQVRISLETQAKLFVQHKIKHGEYVLAWSFILTAENDDNPYGERQQEILKWANIAKITVTPEEAILRHAQKLWQSFGIGGKDAFHLACALRAGCRYFLTTDDKLIKKTRYLADLVVMNPVHFVELMEESDDDQNGNSNPL</sequence>
<proteinExistence type="predicted"/>
<accession>A0A081BTG5</accession>
<keyword evidence="3" id="KW-1185">Reference proteome</keyword>
<dbReference type="Pfam" id="PF01850">
    <property type="entry name" value="PIN"/>
    <property type="match status" value="1"/>
</dbReference>
<protein>
    <recommendedName>
        <fullName evidence="1">PIN domain-containing protein</fullName>
    </recommendedName>
</protein>
<name>A0A081BTG5_9BACT</name>
<evidence type="ECO:0000313" key="3">
    <source>
        <dbReference type="Proteomes" id="UP000030700"/>
    </source>
</evidence>
<dbReference type="SUPFAM" id="SSF88723">
    <property type="entry name" value="PIN domain-like"/>
    <property type="match status" value="1"/>
</dbReference>
<dbReference type="HOGENOM" id="CLU_111934_0_0_0"/>
<evidence type="ECO:0000313" key="2">
    <source>
        <dbReference type="EMBL" id="GAK54696.1"/>
    </source>
</evidence>
<dbReference type="Gene3D" id="3.40.50.1010">
    <property type="entry name" value="5'-nuclease"/>
    <property type="match status" value="1"/>
</dbReference>
<reference evidence="2" key="1">
    <citation type="journal article" date="2015" name="PeerJ">
        <title>First genomic representation of candidate bacterial phylum KSB3 points to enhanced environmental sensing as a trigger of wastewater bulking.</title>
        <authorList>
            <person name="Sekiguchi Y."/>
            <person name="Ohashi A."/>
            <person name="Parks D.H."/>
            <person name="Yamauchi T."/>
            <person name="Tyson G.W."/>
            <person name="Hugenholtz P."/>
        </authorList>
    </citation>
    <scope>NUCLEOTIDE SEQUENCE [LARGE SCALE GENOMIC DNA]</scope>
</reference>
<dbReference type="EMBL" id="DF820462">
    <property type="protein sequence ID" value="GAK54696.1"/>
    <property type="molecule type" value="Genomic_DNA"/>
</dbReference>
<feature type="domain" description="PIN" evidence="1">
    <location>
        <begin position="71"/>
        <end position="126"/>
    </location>
</feature>
<dbReference type="InterPro" id="IPR029060">
    <property type="entry name" value="PIN-like_dom_sf"/>
</dbReference>
<organism evidence="2">
    <name type="scientific">Candidatus Moduliflexus flocculans</name>
    <dbReference type="NCBI Taxonomy" id="1499966"/>
    <lineage>
        <taxon>Bacteria</taxon>
        <taxon>Candidatus Moduliflexota</taxon>
        <taxon>Candidatus Moduliflexia</taxon>
        <taxon>Candidatus Moduliflexales</taxon>
        <taxon>Candidatus Moduliflexaceae</taxon>
    </lineage>
</organism>
<dbReference type="AlphaFoldDB" id="A0A081BTG5"/>
<dbReference type="Proteomes" id="UP000030700">
    <property type="component" value="Unassembled WGS sequence"/>
</dbReference>
<gene>
    <name evidence="2" type="ORF">U14_05984</name>
</gene>
<dbReference type="InterPro" id="IPR002716">
    <property type="entry name" value="PIN_dom"/>
</dbReference>
<dbReference type="STRING" id="1499966.U14_05984"/>